<dbReference type="AlphaFoldDB" id="A0A3M6SAV9"/>
<dbReference type="RefSeq" id="WP_124216625.1">
    <property type="nucleotide sequence ID" value="NZ_PTLS01000053.1"/>
</dbReference>
<evidence type="ECO:0000313" key="2">
    <source>
        <dbReference type="Proteomes" id="UP000276940"/>
    </source>
</evidence>
<sequence length="61" mass="6934">MFIEKMSYIPGMVDGLRQMVMIYSVLLDSARKETKSEVEAYKMADHVFVGILSSSENSKNK</sequence>
<dbReference type="Proteomes" id="UP000276940">
    <property type="component" value="Unassembled WGS sequence"/>
</dbReference>
<comment type="caution">
    <text evidence="1">The sequence shown here is derived from an EMBL/GenBank/DDBJ whole genome shotgun (WGS) entry which is preliminary data.</text>
</comment>
<organism evidence="1 2">
    <name type="scientific">Limosilactobacillus reuteri</name>
    <name type="common">Lactobacillus reuteri</name>
    <dbReference type="NCBI Taxonomy" id="1598"/>
    <lineage>
        <taxon>Bacteria</taxon>
        <taxon>Bacillati</taxon>
        <taxon>Bacillota</taxon>
        <taxon>Bacilli</taxon>
        <taxon>Lactobacillales</taxon>
        <taxon>Lactobacillaceae</taxon>
        <taxon>Limosilactobacillus</taxon>
    </lineage>
</organism>
<evidence type="ECO:0000313" key="1">
    <source>
        <dbReference type="EMBL" id="RMX24421.1"/>
    </source>
</evidence>
<reference evidence="1 2" key="1">
    <citation type="journal article" date="2018" name="J Appl Environ Microbiol">
        <title>The gut symbionts Lactobacillus reuteri R2lc and 2010 encode a polyketide synthase cluster that activates the mammalian aryl-hydrocarbon receptor.</title>
        <authorList>
            <person name="Ozcam M."/>
            <person name="Roos S."/>
            <person name="Van Pijkeren J.P."/>
        </authorList>
    </citation>
    <scope>NUCLEOTIDE SEQUENCE [LARGE SCALE GENOMIC DNA]</scope>
    <source>
        <strain evidence="1 2">R2lc</strain>
    </source>
</reference>
<name>A0A3M6SAV9_LIMRT</name>
<gene>
    <name evidence="1" type="ORF">C5O77_10220</name>
</gene>
<dbReference type="EMBL" id="PTLS01000053">
    <property type="protein sequence ID" value="RMX24421.1"/>
    <property type="molecule type" value="Genomic_DNA"/>
</dbReference>
<protein>
    <submittedName>
        <fullName evidence="1">Uncharacterized protein</fullName>
    </submittedName>
</protein>
<accession>A0A3M6SAV9</accession>
<proteinExistence type="predicted"/>